<dbReference type="GO" id="GO:0006269">
    <property type="term" value="P:DNA replication, synthesis of primer"/>
    <property type="evidence" value="ECO:0007669"/>
    <property type="project" value="UniProtKB-KW"/>
</dbReference>
<dbReference type="EMBL" id="FNHU01000004">
    <property type="protein sequence ID" value="SDM61938.1"/>
    <property type="molecule type" value="Genomic_DNA"/>
</dbReference>
<feature type="region of interest" description="Disordered" evidence="9">
    <location>
        <begin position="141"/>
        <end position="164"/>
    </location>
</feature>
<feature type="binding site" evidence="8">
    <location>
        <position position="414"/>
    </location>
    <ligand>
        <name>Zn(2+)</name>
        <dbReference type="ChEBI" id="CHEBI:29105"/>
        <label>1</label>
    </ligand>
</feature>
<keyword evidence="11" id="KW-0378">Hydrolase</keyword>
<dbReference type="GO" id="GO:0006270">
    <property type="term" value="P:DNA replication initiation"/>
    <property type="evidence" value="ECO:0007669"/>
    <property type="project" value="TreeGrafter"/>
</dbReference>
<name>A0A1G9UPT0_9ACTO</name>
<sequence>MVSAAAAPGAAPEQGVLLDAPTTSARRVDGPGVAQPVARILLETAVPHLDRLFDYLVPPELDVAAAVGTRVVVRFGGQDLHGWIWERADTTTHPGRLASIRRVVSDLPVLTPQTMRLVEAVAARTAGVRSDVVRLAVPARHATTEREERDRPASAVPRWSPPPADAWATYDGGPGFLDRLAAGEAPRAVWTALPGRPGLVPHWTRLVADAARAALAGGRGVLVVVATTERAEAVAAELTTALDGEGVAVLSAEHGPARRYRAFLRALTGRTRVVVGTRAAAFAPVRNLGLAVIWDDGDDRLDEPHAPYIHARTVLALRSGLAGTGLLIAGYTRSVEAQAYVEQGWATELSARRETVRAATARVQVPGAPELEAEGPSGGARIPSLAHRAVRAALKRGPVLVQVPRGGYAPLVACARCRAVARCTACSGPLAMGREGAVTCRWCARTVANWICSECGCPRLRMVQVGTTRTAEELGRAFPGVPVVASGAREDHGVITTVDARPRLVVATPGAEPEADGGYWAVLLLDGAALSARAELGAASEALRHWTNAAVLAHPDARVILLGGPNPVVAQALVRWDHAGFARRELTERAELHLPPAWRAARVDGPRPRLEDLFQRARTADFEVLGPVAVPRQAAGSPSAPAAPAEPKAMRGLLRAPLGRGRELAAFLRLQLRDGSVRREEPVRVELDPTVLW</sequence>
<keyword evidence="1 8" id="KW-0639">Primosome</keyword>
<keyword evidence="5 8" id="KW-0862">Zinc</keyword>
<evidence type="ECO:0000256" key="1">
    <source>
        <dbReference type="ARBA" id="ARBA00022515"/>
    </source>
</evidence>
<dbReference type="InterPro" id="IPR027417">
    <property type="entry name" value="P-loop_NTPase"/>
</dbReference>
<feature type="binding site" evidence="8">
    <location>
        <position position="426"/>
    </location>
    <ligand>
        <name>Zn(2+)</name>
        <dbReference type="ChEBI" id="CHEBI:29105"/>
        <label>2</label>
    </ligand>
</feature>
<evidence type="ECO:0000256" key="7">
    <source>
        <dbReference type="ARBA" id="ARBA00023125"/>
    </source>
</evidence>
<feature type="binding site" evidence="8">
    <location>
        <position position="455"/>
    </location>
    <ligand>
        <name>Zn(2+)</name>
        <dbReference type="ChEBI" id="CHEBI:29105"/>
        <label>1</label>
    </ligand>
</feature>
<evidence type="ECO:0000256" key="2">
    <source>
        <dbReference type="ARBA" id="ARBA00022705"/>
    </source>
</evidence>
<proteinExistence type="inferred from homology"/>
<dbReference type="RefSeq" id="WP_176760808.1">
    <property type="nucleotide sequence ID" value="NZ_FNHU01000004.1"/>
</dbReference>
<dbReference type="GO" id="GO:0008270">
    <property type="term" value="F:zinc ion binding"/>
    <property type="evidence" value="ECO:0007669"/>
    <property type="project" value="UniProtKB-UniRule"/>
</dbReference>
<feature type="binding site" evidence="8">
    <location>
        <position position="452"/>
    </location>
    <ligand>
        <name>Zn(2+)</name>
        <dbReference type="ChEBI" id="CHEBI:29105"/>
        <label>1</label>
    </ligand>
</feature>
<comment type="subunit">
    <text evidence="8">Component of the replication restart primosome.</text>
</comment>
<reference evidence="11 12" key="1">
    <citation type="submission" date="2016-10" db="EMBL/GenBank/DDBJ databases">
        <authorList>
            <person name="de Groot N.N."/>
        </authorList>
    </citation>
    <scope>NUCLEOTIDE SEQUENCE [LARGE SCALE GENOMIC DNA]</scope>
    <source>
        <strain evidence="11 12">KPR-7B</strain>
    </source>
</reference>
<evidence type="ECO:0000313" key="12">
    <source>
        <dbReference type="Proteomes" id="UP000199671"/>
    </source>
</evidence>
<dbReference type="InterPro" id="IPR041222">
    <property type="entry name" value="PriA_3primeBD"/>
</dbReference>
<evidence type="ECO:0000313" key="11">
    <source>
        <dbReference type="EMBL" id="SDM61938.1"/>
    </source>
</evidence>
<gene>
    <name evidence="8" type="primary">priA</name>
    <name evidence="11" type="ORF">SAMN04487766_104195</name>
</gene>
<evidence type="ECO:0000256" key="8">
    <source>
        <dbReference type="HAMAP-Rule" id="MF_00983"/>
    </source>
</evidence>
<accession>A0A1G9UPT0</accession>
<keyword evidence="4 8" id="KW-0547">Nucleotide-binding</keyword>
<dbReference type="GO" id="GO:0003677">
    <property type="term" value="F:DNA binding"/>
    <property type="evidence" value="ECO:0007669"/>
    <property type="project" value="UniProtKB-UniRule"/>
</dbReference>
<keyword evidence="7 8" id="KW-0238">DNA-binding</keyword>
<comment type="caution">
    <text evidence="8">As this protein does not have any detectable helicase domains, it probably does not have helicase activity.</text>
</comment>
<comment type="function">
    <text evidence="8">Initiates the restart of stalled replication forks, which reloads the replicative helicase on sites other than the origin of replication. Recognizes and binds to abandoned replication forks and remodels them to uncover a helicase loading site. Promotes assembly of the primosome at these replication forks.</text>
</comment>
<evidence type="ECO:0000256" key="4">
    <source>
        <dbReference type="ARBA" id="ARBA00022741"/>
    </source>
</evidence>
<dbReference type="GO" id="GO:1990077">
    <property type="term" value="C:primosome complex"/>
    <property type="evidence" value="ECO:0007669"/>
    <property type="project" value="UniProtKB-UniRule"/>
</dbReference>
<comment type="cofactor">
    <cofactor evidence="8">
        <name>Zn(2+)</name>
        <dbReference type="ChEBI" id="CHEBI:29105"/>
    </cofactor>
    <text evidence="8">Binds 2 zinc ions per subunit.</text>
</comment>
<dbReference type="InterPro" id="IPR042115">
    <property type="entry name" value="PriA_3primeBD_sf"/>
</dbReference>
<dbReference type="Proteomes" id="UP000199671">
    <property type="component" value="Unassembled WGS sequence"/>
</dbReference>
<dbReference type="GO" id="GO:0043138">
    <property type="term" value="F:3'-5' DNA helicase activity"/>
    <property type="evidence" value="ECO:0007669"/>
    <property type="project" value="TreeGrafter"/>
</dbReference>
<dbReference type="PANTHER" id="PTHR30580">
    <property type="entry name" value="PRIMOSOMAL PROTEIN N"/>
    <property type="match status" value="1"/>
</dbReference>
<dbReference type="HAMAP" id="MF_00983">
    <property type="entry name" value="PriA"/>
    <property type="match status" value="1"/>
</dbReference>
<dbReference type="GO" id="GO:0006302">
    <property type="term" value="P:double-strand break repair"/>
    <property type="evidence" value="ECO:0007669"/>
    <property type="project" value="InterPro"/>
</dbReference>
<evidence type="ECO:0000256" key="5">
    <source>
        <dbReference type="ARBA" id="ARBA00022833"/>
    </source>
</evidence>
<evidence type="ECO:0000256" key="3">
    <source>
        <dbReference type="ARBA" id="ARBA00022723"/>
    </source>
</evidence>
<dbReference type="Gene3D" id="3.40.50.300">
    <property type="entry name" value="P-loop containing nucleotide triphosphate hydrolases"/>
    <property type="match status" value="1"/>
</dbReference>
<keyword evidence="3 8" id="KW-0479">Metal-binding</keyword>
<feature type="domain" description="Primosomal protein N' 3' DNA-binding" evidence="10">
    <location>
        <begin position="45"/>
        <end position="138"/>
    </location>
</feature>
<feature type="binding site" evidence="8">
    <location>
        <position position="423"/>
    </location>
    <ligand>
        <name>Zn(2+)</name>
        <dbReference type="ChEBI" id="CHEBI:29105"/>
        <label>2</label>
    </ligand>
</feature>
<dbReference type="Gene3D" id="3.40.1440.60">
    <property type="entry name" value="PriA, 3(prime) DNA-binding domain"/>
    <property type="match status" value="1"/>
</dbReference>
<keyword evidence="6 8" id="KW-0067">ATP-binding</keyword>
<dbReference type="GO" id="GO:0005524">
    <property type="term" value="F:ATP binding"/>
    <property type="evidence" value="ECO:0007669"/>
    <property type="project" value="UniProtKB-UniRule"/>
</dbReference>
<dbReference type="InterPro" id="IPR005259">
    <property type="entry name" value="PriA"/>
</dbReference>
<evidence type="ECO:0000259" key="10">
    <source>
        <dbReference type="Pfam" id="PF17764"/>
    </source>
</evidence>
<feature type="binding site" evidence="8">
    <location>
        <position position="440"/>
    </location>
    <ligand>
        <name>Zn(2+)</name>
        <dbReference type="ChEBI" id="CHEBI:29105"/>
        <label>2</label>
    </ligand>
</feature>
<keyword evidence="11" id="KW-0347">Helicase</keyword>
<dbReference type="PANTHER" id="PTHR30580:SF0">
    <property type="entry name" value="PRIMOSOMAL PROTEIN N"/>
    <property type="match status" value="1"/>
</dbReference>
<organism evidence="11 12">
    <name type="scientific">Actinomyces ruminicola</name>
    <dbReference type="NCBI Taxonomy" id="332524"/>
    <lineage>
        <taxon>Bacteria</taxon>
        <taxon>Bacillati</taxon>
        <taxon>Actinomycetota</taxon>
        <taxon>Actinomycetes</taxon>
        <taxon>Actinomycetales</taxon>
        <taxon>Actinomycetaceae</taxon>
        <taxon>Actinomyces</taxon>
    </lineage>
</organism>
<evidence type="ECO:0000256" key="6">
    <source>
        <dbReference type="ARBA" id="ARBA00022840"/>
    </source>
</evidence>
<keyword evidence="2 8" id="KW-0235">DNA replication</keyword>
<feature type="binding site" evidence="8">
    <location>
        <position position="443"/>
    </location>
    <ligand>
        <name>Zn(2+)</name>
        <dbReference type="ChEBI" id="CHEBI:29105"/>
        <label>2</label>
    </ligand>
</feature>
<dbReference type="Pfam" id="PF17764">
    <property type="entry name" value="PriA_3primeBD"/>
    <property type="match status" value="1"/>
</dbReference>
<feature type="compositionally biased region" description="Basic and acidic residues" evidence="9">
    <location>
        <begin position="142"/>
        <end position="152"/>
    </location>
</feature>
<dbReference type="GO" id="GO:0006310">
    <property type="term" value="P:DNA recombination"/>
    <property type="evidence" value="ECO:0007669"/>
    <property type="project" value="InterPro"/>
</dbReference>
<dbReference type="SUPFAM" id="SSF52540">
    <property type="entry name" value="P-loop containing nucleoside triphosphate hydrolases"/>
    <property type="match status" value="1"/>
</dbReference>
<protein>
    <recommendedName>
        <fullName evidence="8">Probable replication restart protein PriA</fullName>
    </recommendedName>
    <alternativeName>
        <fullName evidence="8">Putative ATP-dependent DNA helicase PriA</fullName>
    </alternativeName>
</protein>
<feature type="binding site" evidence="8">
    <location>
        <position position="417"/>
    </location>
    <ligand>
        <name>Zn(2+)</name>
        <dbReference type="ChEBI" id="CHEBI:29105"/>
        <label>1</label>
    </ligand>
</feature>
<comment type="similarity">
    <text evidence="8">Belongs to the helicase family. PriA subfamily.</text>
</comment>
<dbReference type="AlphaFoldDB" id="A0A1G9UPT0"/>
<evidence type="ECO:0000256" key="9">
    <source>
        <dbReference type="SAM" id="MobiDB-lite"/>
    </source>
</evidence>